<dbReference type="EMBL" id="AEVT01000122">
    <property type="protein sequence ID" value="EGA67975.1"/>
    <property type="molecule type" value="Genomic_DNA"/>
</dbReference>
<dbReference type="OrthoDB" id="328972at2"/>
<dbReference type="AlphaFoldDB" id="E8MDI9"/>
<comment type="caution">
    <text evidence="2">The sequence shown here is derived from an EMBL/GenBank/DDBJ whole genome shotgun (WGS) entry which is preliminary data.</text>
</comment>
<dbReference type="InterPro" id="IPR014922">
    <property type="entry name" value="YdhG-like"/>
</dbReference>
<dbReference type="RefSeq" id="WP_008081653.1">
    <property type="nucleotide sequence ID" value="NZ_AEVT01000122.1"/>
</dbReference>
<gene>
    <name evidence="2" type="ORF">VISI1226_08619</name>
</gene>
<sequence>MLDRYNQVPEEAKAHLLALREIILGVAESMEKIEVEESLKWGEPSFHVKGGSPIRIDWKEKTPDRYYLYFNCNTKLVETFRELYRDNFHFESNRAMVFTLGQAIPMIELKHCLRLAFNYHQIKHLPLLGA</sequence>
<dbReference type="SUPFAM" id="SSF159888">
    <property type="entry name" value="YdhG-like"/>
    <property type="match status" value="1"/>
</dbReference>
<evidence type="ECO:0000313" key="2">
    <source>
        <dbReference type="EMBL" id="EGA67975.1"/>
    </source>
</evidence>
<dbReference type="Proteomes" id="UP000006228">
    <property type="component" value="Unassembled WGS sequence"/>
</dbReference>
<accession>E8MDI9</accession>
<reference evidence="2 3" key="1">
    <citation type="journal article" date="2012" name="Int. J. Syst. Evol. Microbiol.">
        <title>Vibrio caribbeanicus sp. nov., isolated from the marine sponge Scleritoderma cyanea.</title>
        <authorList>
            <person name="Hoffmann M."/>
            <person name="Monday S.R."/>
            <person name="Allard M.W."/>
            <person name="Strain E.A."/>
            <person name="Whittaker P."/>
            <person name="Naum M."/>
            <person name="McCarthy P.J."/>
            <person name="Lopez J.V."/>
            <person name="Fischer M."/>
            <person name="Brown E.W."/>
        </authorList>
    </citation>
    <scope>NUCLEOTIDE SEQUENCE [LARGE SCALE GENOMIC DNA]</scope>
    <source>
        <strain evidence="3">DSMZ 21326</strain>
    </source>
</reference>
<dbReference type="eggNOG" id="COG5646">
    <property type="taxonomic scope" value="Bacteria"/>
</dbReference>
<dbReference type="Pfam" id="PF08818">
    <property type="entry name" value="DUF1801"/>
    <property type="match status" value="1"/>
</dbReference>
<evidence type="ECO:0000313" key="3">
    <source>
        <dbReference type="Proteomes" id="UP000006228"/>
    </source>
</evidence>
<evidence type="ECO:0000259" key="1">
    <source>
        <dbReference type="Pfam" id="PF08818"/>
    </source>
</evidence>
<proteinExistence type="predicted"/>
<name>E8MDI9_PHOS4</name>
<dbReference type="GeneID" id="95571582"/>
<organism evidence="2 3">
    <name type="scientific">Vibrio sinaloensis DSM 21326</name>
    <dbReference type="NCBI Taxonomy" id="945550"/>
    <lineage>
        <taxon>Bacteria</taxon>
        <taxon>Pseudomonadati</taxon>
        <taxon>Pseudomonadota</taxon>
        <taxon>Gammaproteobacteria</taxon>
        <taxon>Vibrionales</taxon>
        <taxon>Vibrionaceae</taxon>
        <taxon>Vibrio</taxon>
        <taxon>Vibrio oreintalis group</taxon>
    </lineage>
</organism>
<protein>
    <recommendedName>
        <fullName evidence="1">YdhG-like domain-containing protein</fullName>
    </recommendedName>
</protein>
<feature type="domain" description="YdhG-like" evidence="1">
    <location>
        <begin position="13"/>
        <end position="116"/>
    </location>
</feature>